<protein>
    <submittedName>
        <fullName evidence="1">Uncharacterized protein</fullName>
    </submittedName>
</protein>
<evidence type="ECO:0000313" key="1">
    <source>
        <dbReference type="EMBL" id="KAF4945117.1"/>
    </source>
</evidence>
<reference evidence="1" key="1">
    <citation type="journal article" date="2020" name="BMC Genomics">
        <title>Correction to: Identification and distribution of gene clusters required for synthesis of sphingolipid metabolism inhibitors in diverse species of the filamentous fungus Fusarium.</title>
        <authorList>
            <person name="Kim H.S."/>
            <person name="Lohmar J.M."/>
            <person name="Busman M."/>
            <person name="Brown D.W."/>
            <person name="Naumann T.A."/>
            <person name="Divon H.H."/>
            <person name="Lysoe E."/>
            <person name="Uhlig S."/>
            <person name="Proctor R.H."/>
        </authorList>
    </citation>
    <scope>NUCLEOTIDE SEQUENCE</scope>
    <source>
        <strain evidence="1">NRRL 20472</strain>
    </source>
</reference>
<dbReference type="EMBL" id="JABEXW010001260">
    <property type="protein sequence ID" value="KAF4945117.1"/>
    <property type="molecule type" value="Genomic_DNA"/>
</dbReference>
<accession>A0A8H4ST68</accession>
<name>A0A8H4ST68_9HYPO</name>
<gene>
    <name evidence="1" type="ORF">FSARC_14510</name>
</gene>
<proteinExistence type="predicted"/>
<sequence>MANRYTIQVKNQSGVNQAYALFNQIPRVTGRVQDQIWSNVFATGRAPPSATTSFEVYKQYYAVVGTSTGMPQDGVEVDVSGSKEVTLGSLEPTGVAVPGTTLELIIEDNGPQFGNSPENDEASPRAFEIQTSNDFDASKATSEGSYVIGLGGTRSGNGLDGPLATFVPEPGVRYTEGSMIDVNRVGRVITVDFSTLPSNSVVIVHDDRGRLLIQRE</sequence>
<evidence type="ECO:0000313" key="2">
    <source>
        <dbReference type="Proteomes" id="UP000622797"/>
    </source>
</evidence>
<dbReference type="OrthoDB" id="5413269at2759"/>
<reference evidence="1" key="2">
    <citation type="submission" date="2020-05" db="EMBL/GenBank/DDBJ databases">
        <authorList>
            <person name="Kim H.-S."/>
            <person name="Proctor R.H."/>
            <person name="Brown D.W."/>
        </authorList>
    </citation>
    <scope>NUCLEOTIDE SEQUENCE</scope>
    <source>
        <strain evidence="1">NRRL 20472</strain>
    </source>
</reference>
<dbReference type="AlphaFoldDB" id="A0A8H4ST68"/>
<dbReference type="Proteomes" id="UP000622797">
    <property type="component" value="Unassembled WGS sequence"/>
</dbReference>
<organism evidence="1 2">
    <name type="scientific">Fusarium sarcochroum</name>
    <dbReference type="NCBI Taxonomy" id="1208366"/>
    <lineage>
        <taxon>Eukaryota</taxon>
        <taxon>Fungi</taxon>
        <taxon>Dikarya</taxon>
        <taxon>Ascomycota</taxon>
        <taxon>Pezizomycotina</taxon>
        <taxon>Sordariomycetes</taxon>
        <taxon>Hypocreomycetidae</taxon>
        <taxon>Hypocreales</taxon>
        <taxon>Nectriaceae</taxon>
        <taxon>Fusarium</taxon>
        <taxon>Fusarium lateritium species complex</taxon>
    </lineage>
</organism>
<comment type="caution">
    <text evidence="1">The sequence shown here is derived from an EMBL/GenBank/DDBJ whole genome shotgun (WGS) entry which is preliminary data.</text>
</comment>
<keyword evidence="2" id="KW-1185">Reference proteome</keyword>